<dbReference type="PANTHER" id="PTHR23290:SF0">
    <property type="entry name" value="RRNA N6-ADENOSINE-METHYLTRANSFERASE METTL5"/>
    <property type="match status" value="1"/>
</dbReference>
<name>A0ABM0GM34_SACKO</name>
<evidence type="ECO:0000256" key="2">
    <source>
        <dbReference type="ARBA" id="ARBA00041374"/>
    </source>
</evidence>
<dbReference type="PANTHER" id="PTHR23290">
    <property type="entry name" value="RRNA N6-ADENOSINE-METHYLTRANSFERASE METTL5"/>
    <property type="match status" value="1"/>
</dbReference>
<dbReference type="InterPro" id="IPR002052">
    <property type="entry name" value="DNA_methylase_N6_adenine_CS"/>
</dbReference>
<dbReference type="Gene3D" id="3.40.50.150">
    <property type="entry name" value="Vaccinia Virus protein VP39"/>
    <property type="match status" value="1"/>
</dbReference>
<comment type="similarity">
    <text evidence="1">Belongs to the methyltransferase superfamily. PrmA family.</text>
</comment>
<dbReference type="Proteomes" id="UP000694865">
    <property type="component" value="Unplaced"/>
</dbReference>
<dbReference type="RefSeq" id="XP_002732945.1">
    <property type="nucleotide sequence ID" value="XM_002732899.2"/>
</dbReference>
<feature type="domain" description="Methyltransferase small" evidence="3">
    <location>
        <begin position="43"/>
        <end position="148"/>
    </location>
</feature>
<dbReference type="Pfam" id="PF05175">
    <property type="entry name" value="MTS"/>
    <property type="match status" value="1"/>
</dbReference>
<accession>A0ABM0GM34</accession>
<gene>
    <name evidence="5" type="primary">LOC100378561</name>
</gene>
<reference evidence="5" key="1">
    <citation type="submission" date="2025-08" db="UniProtKB">
        <authorList>
            <consortium name="RefSeq"/>
        </authorList>
    </citation>
    <scope>IDENTIFICATION</scope>
    <source>
        <tissue evidence="5">Testes</tissue>
    </source>
</reference>
<dbReference type="InterPro" id="IPR007848">
    <property type="entry name" value="Small_mtfrase_dom"/>
</dbReference>
<evidence type="ECO:0000313" key="5">
    <source>
        <dbReference type="RefSeq" id="XP_002732945.1"/>
    </source>
</evidence>
<evidence type="ECO:0000256" key="1">
    <source>
        <dbReference type="ARBA" id="ARBA00009741"/>
    </source>
</evidence>
<organism evidence="4 5">
    <name type="scientific">Saccoglossus kowalevskii</name>
    <name type="common">Acorn worm</name>
    <dbReference type="NCBI Taxonomy" id="10224"/>
    <lineage>
        <taxon>Eukaryota</taxon>
        <taxon>Metazoa</taxon>
        <taxon>Hemichordata</taxon>
        <taxon>Enteropneusta</taxon>
        <taxon>Harrimaniidae</taxon>
        <taxon>Saccoglossus</taxon>
    </lineage>
</organism>
<proteinExistence type="inferred from homology"/>
<protein>
    <recommendedName>
        <fullName evidence="2">Methyltransferase-like protein 5</fullName>
    </recommendedName>
</protein>
<dbReference type="PROSITE" id="PS00092">
    <property type="entry name" value="N6_MTASE"/>
    <property type="match status" value="1"/>
</dbReference>
<dbReference type="CDD" id="cd02440">
    <property type="entry name" value="AdoMet_MTases"/>
    <property type="match status" value="1"/>
</dbReference>
<dbReference type="SUPFAM" id="SSF53335">
    <property type="entry name" value="S-adenosyl-L-methionine-dependent methyltransferases"/>
    <property type="match status" value="1"/>
</dbReference>
<evidence type="ECO:0000313" key="4">
    <source>
        <dbReference type="Proteomes" id="UP000694865"/>
    </source>
</evidence>
<keyword evidence="4" id="KW-1185">Reference proteome</keyword>
<dbReference type="GeneID" id="100378561"/>
<evidence type="ECO:0000259" key="3">
    <source>
        <dbReference type="Pfam" id="PF05175"/>
    </source>
</evidence>
<dbReference type="InterPro" id="IPR051720">
    <property type="entry name" value="rRNA_MeTrfase/Polyamine_Synth"/>
</dbReference>
<sequence>MKLKELESYLQQVDTFDDPKVMLEQYATQPHIGACMLHTIHSRYGDIEDKLVADLGCGCGVLSIGCLMLDANLCIGFDIDEDSLEICRRNCEEFEFTNMDMVQCDLSQLVDSKRWKDCFDTVIMNPPFGTKHKATLLNGLHIFKKSKEWGIQMEVVAELRFDLPASYKFHKYSTLDIQVDFIRFSSLLVKNKTK</sequence>
<dbReference type="InterPro" id="IPR029063">
    <property type="entry name" value="SAM-dependent_MTases_sf"/>
</dbReference>